<dbReference type="EMBL" id="CM043805">
    <property type="protein sequence ID" value="KAI4805463.1"/>
    <property type="molecule type" value="Genomic_DNA"/>
</dbReference>
<organism evidence="1 2">
    <name type="scientific">Chaenocephalus aceratus</name>
    <name type="common">Blackfin icefish</name>
    <name type="synonym">Chaenichthys aceratus</name>
    <dbReference type="NCBI Taxonomy" id="36190"/>
    <lineage>
        <taxon>Eukaryota</taxon>
        <taxon>Metazoa</taxon>
        <taxon>Chordata</taxon>
        <taxon>Craniata</taxon>
        <taxon>Vertebrata</taxon>
        <taxon>Euteleostomi</taxon>
        <taxon>Actinopterygii</taxon>
        <taxon>Neopterygii</taxon>
        <taxon>Teleostei</taxon>
        <taxon>Neoteleostei</taxon>
        <taxon>Acanthomorphata</taxon>
        <taxon>Eupercaria</taxon>
        <taxon>Perciformes</taxon>
        <taxon>Notothenioidei</taxon>
        <taxon>Channichthyidae</taxon>
        <taxon>Chaenocephalus</taxon>
    </lineage>
</organism>
<gene>
    <name evidence="1" type="ORF">KUCAC02_010077</name>
</gene>
<keyword evidence="2" id="KW-1185">Reference proteome</keyword>
<comment type="caution">
    <text evidence="1">The sequence shown here is derived from an EMBL/GenBank/DDBJ whole genome shotgun (WGS) entry which is preliminary data.</text>
</comment>
<protein>
    <submittedName>
        <fullName evidence="1">Uncharacterized protein</fullName>
    </submittedName>
</protein>
<proteinExistence type="predicted"/>
<evidence type="ECO:0000313" key="2">
    <source>
        <dbReference type="Proteomes" id="UP001057452"/>
    </source>
</evidence>
<name>A0ACB9VYR4_CHAAC</name>
<accession>A0ACB9VYR4</accession>
<sequence>RLDTNRKERGNKETTSCTYSQHPTHNGAGSDCHPLFTIGAPPGVTLGRQVFARPVASKLQRPLLFFLTSSPSCCFPFVLSHPSPSGPHQPRVDPTSPETSKACLPLFAQAGGFESKA</sequence>
<feature type="non-terminal residue" evidence="1">
    <location>
        <position position="117"/>
    </location>
</feature>
<feature type="non-terminal residue" evidence="1">
    <location>
        <position position="1"/>
    </location>
</feature>
<reference evidence="1" key="1">
    <citation type="submission" date="2022-05" db="EMBL/GenBank/DDBJ databases">
        <title>Chromosome-level genome of Chaenocephalus aceratus.</title>
        <authorList>
            <person name="Park H."/>
        </authorList>
    </citation>
    <scope>NUCLEOTIDE SEQUENCE</scope>
    <source>
        <strain evidence="1">KU_202001</strain>
    </source>
</reference>
<evidence type="ECO:0000313" key="1">
    <source>
        <dbReference type="EMBL" id="KAI4805463.1"/>
    </source>
</evidence>
<dbReference type="Proteomes" id="UP001057452">
    <property type="component" value="Chromosome 21"/>
</dbReference>